<evidence type="ECO:0000313" key="4">
    <source>
        <dbReference type="Proteomes" id="UP000286997"/>
    </source>
</evidence>
<dbReference type="Proteomes" id="UP000286997">
    <property type="component" value="Unassembled WGS sequence"/>
</dbReference>
<dbReference type="OrthoDB" id="9814594at2"/>
<feature type="domain" description="DUF2470" evidence="2">
    <location>
        <begin position="176"/>
        <end position="245"/>
    </location>
</feature>
<accession>A0A3S2VSU3</accession>
<dbReference type="RefSeq" id="WP_127731338.1">
    <property type="nucleotide sequence ID" value="NZ_SACP01000016.1"/>
</dbReference>
<dbReference type="Pfam" id="PF01243">
    <property type="entry name" value="PNPOx_N"/>
    <property type="match status" value="1"/>
</dbReference>
<dbReference type="Pfam" id="PF10615">
    <property type="entry name" value="DUF2470"/>
    <property type="match status" value="1"/>
</dbReference>
<organism evidence="3 4">
    <name type="scientific">Methylobacterium oryzihabitans</name>
    <dbReference type="NCBI Taxonomy" id="2499852"/>
    <lineage>
        <taxon>Bacteria</taxon>
        <taxon>Pseudomonadati</taxon>
        <taxon>Pseudomonadota</taxon>
        <taxon>Alphaproteobacteria</taxon>
        <taxon>Hyphomicrobiales</taxon>
        <taxon>Methylobacteriaceae</taxon>
        <taxon>Methylobacterium</taxon>
    </lineage>
</organism>
<dbReference type="AlphaFoldDB" id="A0A3S2VSU3"/>
<dbReference type="InterPro" id="IPR011576">
    <property type="entry name" value="Pyridox_Oxase_N"/>
</dbReference>
<dbReference type="PANTHER" id="PTHR13343">
    <property type="entry name" value="CREG1 PROTEIN"/>
    <property type="match status" value="1"/>
</dbReference>
<reference evidence="3 4" key="1">
    <citation type="submission" date="2019-01" db="EMBL/GenBank/DDBJ databases">
        <authorList>
            <person name="Chen W.-M."/>
        </authorList>
    </citation>
    <scope>NUCLEOTIDE SEQUENCE [LARGE SCALE GENOMIC DNA]</scope>
    <source>
        <strain evidence="3 4">TER-1</strain>
    </source>
</reference>
<evidence type="ECO:0000313" key="3">
    <source>
        <dbReference type="EMBL" id="RVU16424.1"/>
    </source>
</evidence>
<feature type="domain" description="Pyridoxamine 5'-phosphate oxidase N-terminal" evidence="1">
    <location>
        <begin position="26"/>
        <end position="145"/>
    </location>
</feature>
<comment type="caution">
    <text evidence="3">The sequence shown here is derived from an EMBL/GenBank/DDBJ whole genome shotgun (WGS) entry which is preliminary data.</text>
</comment>
<dbReference type="InterPro" id="IPR012349">
    <property type="entry name" value="Split_barrel_FMN-bd"/>
</dbReference>
<name>A0A3S2VSU3_9HYPH</name>
<dbReference type="Gene3D" id="2.30.110.10">
    <property type="entry name" value="Electron Transport, Fmn-binding Protein, Chain A"/>
    <property type="match status" value="1"/>
</dbReference>
<dbReference type="InterPro" id="IPR019595">
    <property type="entry name" value="DUF2470"/>
</dbReference>
<dbReference type="Gene3D" id="3.20.180.10">
    <property type="entry name" value="PNP-oxidase-like"/>
    <property type="match status" value="1"/>
</dbReference>
<protein>
    <submittedName>
        <fullName evidence="3">HugZ family protein</fullName>
    </submittedName>
</protein>
<dbReference type="EMBL" id="SACP01000016">
    <property type="protein sequence ID" value="RVU16424.1"/>
    <property type="molecule type" value="Genomic_DNA"/>
</dbReference>
<gene>
    <name evidence="3" type="ORF">EOE48_17215</name>
</gene>
<dbReference type="SUPFAM" id="SSF50475">
    <property type="entry name" value="FMN-binding split barrel"/>
    <property type="match status" value="1"/>
</dbReference>
<evidence type="ECO:0000259" key="1">
    <source>
        <dbReference type="Pfam" id="PF01243"/>
    </source>
</evidence>
<keyword evidence="4" id="KW-1185">Reference proteome</keyword>
<proteinExistence type="predicted"/>
<sequence>MANGTERPVAPFAAADAPFDAVGLARTLLRATRTGALATLDRGDGAPFASLVTVATDLDGAPLLLLSRLSAHTLNLEADPRCSLLLSPGGKGDPLAHPRLTVAGRAGRSDAPGARARFLARHPKAALYADFPDFGFFRLEPAAGHLNGGFARAATLTGAELLADLAGLDGLAEREAGAVAHMNEDHRDAIALYATALAGEAPGPWRMTGLDPHGIDLIAGDRTARVTFPEPLRSAGDLRTALVALAGQAREAAERGSDTNDALSPPA</sequence>
<evidence type="ECO:0000259" key="2">
    <source>
        <dbReference type="Pfam" id="PF10615"/>
    </source>
</evidence>
<dbReference type="GO" id="GO:0005737">
    <property type="term" value="C:cytoplasm"/>
    <property type="evidence" value="ECO:0007669"/>
    <property type="project" value="UniProtKB-ARBA"/>
</dbReference>
<dbReference type="InterPro" id="IPR037119">
    <property type="entry name" value="Haem_oxidase_HugZ-like_sf"/>
</dbReference>
<dbReference type="PANTHER" id="PTHR13343:SF17">
    <property type="entry name" value="CELLULAR REPRESSOR OF E1A-STIMULATED GENES, ISOFORM A"/>
    <property type="match status" value="1"/>
</dbReference>